<dbReference type="OrthoDB" id="260785at2759"/>
<keyword evidence="2" id="KW-1185">Reference proteome</keyword>
<dbReference type="EMBL" id="BLBS01000035">
    <property type="protein sequence ID" value="GET89462.1"/>
    <property type="molecule type" value="Genomic_DNA"/>
</dbReference>
<gene>
    <name evidence="1" type="ORF">LtaPh_2609400</name>
</gene>
<organism evidence="1 2">
    <name type="scientific">Leishmania tarentolae</name>
    <name type="common">Sauroleishmania tarentolae</name>
    <dbReference type="NCBI Taxonomy" id="5689"/>
    <lineage>
        <taxon>Eukaryota</taxon>
        <taxon>Discoba</taxon>
        <taxon>Euglenozoa</taxon>
        <taxon>Kinetoplastea</taxon>
        <taxon>Metakinetoplastina</taxon>
        <taxon>Trypanosomatida</taxon>
        <taxon>Trypanosomatidae</taxon>
        <taxon>Leishmaniinae</taxon>
        <taxon>Leishmania</taxon>
        <taxon>lizard Leishmania</taxon>
    </lineage>
</organism>
<sequence>MTSTFTALDELEREMNKYLDNTQTTGSGDIEPVLFHSARVQLDIQDLSQRVQQKSIALEDRSRSL</sequence>
<dbReference type="VEuPathDB" id="TriTrypDB:LtaPh_2609400"/>
<proteinExistence type="predicted"/>
<evidence type="ECO:0000313" key="2">
    <source>
        <dbReference type="Proteomes" id="UP000419144"/>
    </source>
</evidence>
<reference evidence="1" key="1">
    <citation type="submission" date="2019-11" db="EMBL/GenBank/DDBJ databases">
        <title>Leishmania tarentolae CDS.</title>
        <authorList>
            <person name="Goto Y."/>
            <person name="Yamagishi J."/>
        </authorList>
    </citation>
    <scope>NUCLEOTIDE SEQUENCE [LARGE SCALE GENOMIC DNA]</scope>
    <source>
        <strain evidence="1">Parrot Tar II</strain>
    </source>
</reference>
<comment type="caution">
    <text evidence="1">The sequence shown here is derived from an EMBL/GenBank/DDBJ whole genome shotgun (WGS) entry which is preliminary data.</text>
</comment>
<protein>
    <submittedName>
        <fullName evidence="1">Uncharacterized protein</fullName>
    </submittedName>
</protein>
<name>A0A640KIZ4_LEITA</name>
<dbReference type="AlphaFoldDB" id="A0A640KIZ4"/>
<accession>A0A640KIZ4</accession>
<evidence type="ECO:0000313" key="1">
    <source>
        <dbReference type="EMBL" id="GET89462.1"/>
    </source>
</evidence>
<dbReference type="Proteomes" id="UP000419144">
    <property type="component" value="Unassembled WGS sequence"/>
</dbReference>